<dbReference type="HOGENOM" id="CLU_065107_0_0_9"/>
<dbReference type="AlphaFoldDB" id="A8MLR4"/>
<proteinExistence type="predicted"/>
<dbReference type="eggNOG" id="ENOG502Z9AE">
    <property type="taxonomic scope" value="Bacteria"/>
</dbReference>
<reference evidence="2" key="1">
    <citation type="submission" date="2007-10" db="EMBL/GenBank/DDBJ databases">
        <title>Complete genome of Alkaliphilus oremlandii OhILAs.</title>
        <authorList>
            <person name="Copeland A."/>
            <person name="Lucas S."/>
            <person name="Lapidus A."/>
            <person name="Barry K."/>
            <person name="Detter J.C."/>
            <person name="Glavina del Rio T."/>
            <person name="Hammon N."/>
            <person name="Israni S."/>
            <person name="Dalin E."/>
            <person name="Tice H."/>
            <person name="Pitluck S."/>
            <person name="Chain P."/>
            <person name="Malfatti S."/>
            <person name="Shin M."/>
            <person name="Vergez L."/>
            <person name="Schmutz J."/>
            <person name="Larimer F."/>
            <person name="Land M."/>
            <person name="Hauser L."/>
            <person name="Kyrpides N."/>
            <person name="Mikhailova N."/>
            <person name="Stolz J.F."/>
            <person name="Dawson A."/>
            <person name="Fisher E."/>
            <person name="Crable B."/>
            <person name="Perera E."/>
            <person name="Lisak J."/>
            <person name="Ranganathan M."/>
            <person name="Basu P."/>
            <person name="Richardson P."/>
        </authorList>
    </citation>
    <scope>NUCLEOTIDE SEQUENCE [LARGE SCALE GENOMIC DNA]</scope>
    <source>
        <strain evidence="2">OhILAs</strain>
    </source>
</reference>
<name>A8MLR4_ALKOO</name>
<dbReference type="STRING" id="350688.Clos_0419"/>
<dbReference type="Proteomes" id="UP000000269">
    <property type="component" value="Chromosome"/>
</dbReference>
<organism evidence="1 2">
    <name type="scientific">Alkaliphilus oremlandii (strain OhILAs)</name>
    <name type="common">Clostridium oremlandii (strain OhILAs)</name>
    <dbReference type="NCBI Taxonomy" id="350688"/>
    <lineage>
        <taxon>Bacteria</taxon>
        <taxon>Bacillati</taxon>
        <taxon>Bacillota</taxon>
        <taxon>Clostridia</taxon>
        <taxon>Peptostreptococcales</taxon>
        <taxon>Natronincolaceae</taxon>
        <taxon>Alkaliphilus</taxon>
    </lineage>
</organism>
<evidence type="ECO:0000313" key="1">
    <source>
        <dbReference type="EMBL" id="ABW17981.1"/>
    </source>
</evidence>
<dbReference type="OrthoDB" id="9783544at2"/>
<keyword evidence="2" id="KW-1185">Reference proteome</keyword>
<dbReference type="EMBL" id="CP000853">
    <property type="protein sequence ID" value="ABW17981.1"/>
    <property type="molecule type" value="Genomic_DNA"/>
</dbReference>
<evidence type="ECO:0000313" key="2">
    <source>
        <dbReference type="Proteomes" id="UP000000269"/>
    </source>
</evidence>
<accession>A8MLR4</accession>
<gene>
    <name evidence="1" type="ordered locus">Clos_0419</name>
</gene>
<dbReference type="RefSeq" id="WP_012158296.1">
    <property type="nucleotide sequence ID" value="NC_009922.1"/>
</dbReference>
<dbReference type="KEGG" id="aoe:Clos_0419"/>
<sequence>MALFNLIYPHYKVVSLIGMAKNAGKTMTLNHIIESAMEQNVTIGLTSTGRDGEKEDIVTRTEKPTIYVERGTIIATAKELLLKCEAKIEILEVTEYNTSLGSVVIGRVRSAGLIELAGPDVNAYMKDVVDKIRGYGAELVLIDGAIDRKSAASPWLAEAAVLSTGATISRSVEVVKNETLHQVELFRLEQIEDEAVKEIAMKIHEKKGYAFINKDGSVEELSIQTALNSGCIIGSAINEHTKYVIVSGSLVARTLADMMEVCPYYRDITFIVQDATRIFIDRKYWKAFRMRGVKVKVVHPINLLAVTTNPYGPEGYFFEPRAFVELMRTALDPMPVIDVKLEG</sequence>
<protein>
    <submittedName>
        <fullName evidence="1">Uncharacterized protein</fullName>
    </submittedName>
</protein>